<evidence type="ECO:0000259" key="8">
    <source>
        <dbReference type="PROSITE" id="PS51829"/>
    </source>
</evidence>
<feature type="signal peptide" evidence="7">
    <location>
        <begin position="1"/>
        <end position="28"/>
    </location>
</feature>
<evidence type="ECO:0000256" key="5">
    <source>
        <dbReference type="PIRSR" id="PIRSR615500-1"/>
    </source>
</evidence>
<dbReference type="STRING" id="155974.SAMN04487818_108386"/>
<dbReference type="InterPro" id="IPR036852">
    <property type="entry name" value="Peptidase_S8/S53_dom_sf"/>
</dbReference>
<keyword evidence="3 6" id="KW-0378">Hydrolase</keyword>
<reference evidence="10" key="1">
    <citation type="submission" date="2016-10" db="EMBL/GenBank/DDBJ databases">
        <authorList>
            <person name="Varghese N."/>
            <person name="Submissions S."/>
        </authorList>
    </citation>
    <scope>NUCLEOTIDE SEQUENCE [LARGE SCALE GENOMIC DNA]</scope>
    <source>
        <strain evidence="10">DSM 44260</strain>
    </source>
</reference>
<dbReference type="RefSeq" id="WP_092780933.1">
    <property type="nucleotide sequence ID" value="NZ_FOGI01000008.1"/>
</dbReference>
<dbReference type="PANTHER" id="PTHR43806">
    <property type="entry name" value="PEPTIDASE S8"/>
    <property type="match status" value="1"/>
</dbReference>
<keyword evidence="4 6" id="KW-0720">Serine protease</keyword>
<dbReference type="Pfam" id="PF05922">
    <property type="entry name" value="Inhibitor_I9"/>
    <property type="match status" value="1"/>
</dbReference>
<dbReference type="InterPro" id="IPR037045">
    <property type="entry name" value="S8pro/Inhibitor_I9_sf"/>
</dbReference>
<dbReference type="AlphaFoldDB" id="A0A1H9VIL6"/>
<dbReference type="GO" id="GO:0006508">
    <property type="term" value="P:proteolysis"/>
    <property type="evidence" value="ECO:0007669"/>
    <property type="project" value="UniProtKB-KW"/>
</dbReference>
<evidence type="ECO:0000256" key="3">
    <source>
        <dbReference type="ARBA" id="ARBA00022801"/>
    </source>
</evidence>
<feature type="active site" description="Charge relay system" evidence="5 6">
    <location>
        <position position="189"/>
    </location>
</feature>
<feature type="chain" id="PRO_5011634785" evidence="7">
    <location>
        <begin position="29"/>
        <end position="523"/>
    </location>
</feature>
<organism evidence="9 10">
    <name type="scientific">Actinokineospora terrae</name>
    <dbReference type="NCBI Taxonomy" id="155974"/>
    <lineage>
        <taxon>Bacteria</taxon>
        <taxon>Bacillati</taxon>
        <taxon>Actinomycetota</taxon>
        <taxon>Actinomycetes</taxon>
        <taxon>Pseudonocardiales</taxon>
        <taxon>Pseudonocardiaceae</taxon>
        <taxon>Actinokineospora</taxon>
    </lineage>
</organism>
<evidence type="ECO:0000256" key="1">
    <source>
        <dbReference type="ARBA" id="ARBA00011073"/>
    </source>
</evidence>
<protein>
    <submittedName>
        <fullName evidence="9">Peptidase inhibitor I9</fullName>
    </submittedName>
</protein>
<dbReference type="Gene3D" id="3.30.70.80">
    <property type="entry name" value="Peptidase S8 propeptide/proteinase inhibitor I9"/>
    <property type="match status" value="1"/>
</dbReference>
<proteinExistence type="inferred from homology"/>
<feature type="active site" description="Charge relay system" evidence="5 6">
    <location>
        <position position="156"/>
    </location>
</feature>
<evidence type="ECO:0000313" key="10">
    <source>
        <dbReference type="Proteomes" id="UP000199051"/>
    </source>
</evidence>
<dbReference type="SUPFAM" id="SSF49785">
    <property type="entry name" value="Galactose-binding domain-like"/>
    <property type="match status" value="1"/>
</dbReference>
<dbReference type="EMBL" id="FOGI01000008">
    <property type="protein sequence ID" value="SES21341.1"/>
    <property type="molecule type" value="Genomic_DNA"/>
</dbReference>
<evidence type="ECO:0000256" key="6">
    <source>
        <dbReference type="PROSITE-ProRule" id="PRU01240"/>
    </source>
</evidence>
<name>A0A1H9VIL6_9PSEU</name>
<dbReference type="PROSITE" id="PS51892">
    <property type="entry name" value="SUBTILASE"/>
    <property type="match status" value="1"/>
</dbReference>
<dbReference type="CDD" id="cd04077">
    <property type="entry name" value="Peptidases_S8_PCSK9_ProteinaseK_like"/>
    <property type="match status" value="1"/>
</dbReference>
<dbReference type="InterPro" id="IPR023828">
    <property type="entry name" value="Peptidase_S8_Ser-AS"/>
</dbReference>
<dbReference type="InterPro" id="IPR002884">
    <property type="entry name" value="P_dom"/>
</dbReference>
<dbReference type="PROSITE" id="PS51829">
    <property type="entry name" value="P_HOMO_B"/>
    <property type="match status" value="1"/>
</dbReference>
<dbReference type="InterPro" id="IPR050131">
    <property type="entry name" value="Peptidase_S8_subtilisin-like"/>
</dbReference>
<keyword evidence="7" id="KW-0732">Signal</keyword>
<dbReference type="InterPro" id="IPR010259">
    <property type="entry name" value="S8pro/Inhibitor_I9"/>
</dbReference>
<dbReference type="PANTHER" id="PTHR43806:SF11">
    <property type="entry name" value="CEREVISIN-RELATED"/>
    <property type="match status" value="1"/>
</dbReference>
<dbReference type="InterPro" id="IPR034193">
    <property type="entry name" value="PCSK9_ProteinaseK-like"/>
</dbReference>
<dbReference type="Gene3D" id="2.60.120.260">
    <property type="entry name" value="Galactose-binding domain-like"/>
    <property type="match status" value="1"/>
</dbReference>
<dbReference type="Proteomes" id="UP000199051">
    <property type="component" value="Unassembled WGS sequence"/>
</dbReference>
<keyword evidence="2 6" id="KW-0645">Protease</keyword>
<feature type="domain" description="P/Homo B" evidence="8">
    <location>
        <begin position="401"/>
        <end position="523"/>
    </location>
</feature>
<dbReference type="InterPro" id="IPR000209">
    <property type="entry name" value="Peptidase_S8/S53_dom"/>
</dbReference>
<feature type="active site" description="Charge relay system" evidence="5 6">
    <location>
        <position position="342"/>
    </location>
</feature>
<dbReference type="PRINTS" id="PR00723">
    <property type="entry name" value="SUBTILISIN"/>
</dbReference>
<dbReference type="GO" id="GO:0004252">
    <property type="term" value="F:serine-type endopeptidase activity"/>
    <property type="evidence" value="ECO:0007669"/>
    <property type="project" value="UniProtKB-UniRule"/>
</dbReference>
<dbReference type="Pfam" id="PF01483">
    <property type="entry name" value="P_proprotein"/>
    <property type="match status" value="1"/>
</dbReference>
<dbReference type="Gene3D" id="3.40.50.200">
    <property type="entry name" value="Peptidase S8/S53 domain"/>
    <property type="match status" value="1"/>
</dbReference>
<evidence type="ECO:0000313" key="9">
    <source>
        <dbReference type="EMBL" id="SES21341.1"/>
    </source>
</evidence>
<evidence type="ECO:0000256" key="4">
    <source>
        <dbReference type="ARBA" id="ARBA00022825"/>
    </source>
</evidence>
<dbReference type="SUPFAM" id="SSF54897">
    <property type="entry name" value="Protease propeptides/inhibitors"/>
    <property type="match status" value="1"/>
</dbReference>
<accession>A0A1H9VIL6</accession>
<dbReference type="GO" id="GO:0005615">
    <property type="term" value="C:extracellular space"/>
    <property type="evidence" value="ECO:0007669"/>
    <property type="project" value="TreeGrafter"/>
</dbReference>
<sequence>MLSRKAGLAALALGAACAVAAIAVPAGAAPAVGTVVQAKEHYAGQYIVVLRDAAASGAAVEASAQSLVNTYGGTIASLYKLTARGYSVHGMTEAQAKRLAADPAVRTVYQDGKMRGSDVQTNPTWGLDRVDQRDTTLDRKYEYNATGEGVTVYSVDSGVRISHQDFEGRARSGYDFLDKDNDASDCNGHGTHTSGTAVSKTYGVAKKAKLVALRVLGCDNNGPDSLLSDAVEWITANGVKPAVVNISIGQFETGIGDEQIQASIRAGFVYAVAAGNNNGASACNYSPARVPEAITVASIDQGDRRSSFSNIGTCVDIYAPGANITSLSYSSDTGTAGNSGTSMATPHVAGAAALYLQGHPNASPADVANALTSMATPNKVTDPGTGSPNKLLYTKEITATPGPGPDPTCAKQTNADDVAIPDAGAAATSSITLSGCTGNASSTASIEVGIAHPYRGDLAVSLIAPDGTAYPLKASSAGDPAADVRATYTVNLSSEAKNGTWKLSVTDVYRFDTGTIDTWSITV</sequence>
<gene>
    <name evidence="9" type="ORF">SAMN04487818_108386</name>
</gene>
<dbReference type="InterPro" id="IPR015500">
    <property type="entry name" value="Peptidase_S8_subtilisin-rel"/>
</dbReference>
<dbReference type="InterPro" id="IPR008979">
    <property type="entry name" value="Galactose-bd-like_sf"/>
</dbReference>
<evidence type="ECO:0000256" key="7">
    <source>
        <dbReference type="SAM" id="SignalP"/>
    </source>
</evidence>
<dbReference type="PROSITE" id="PS00138">
    <property type="entry name" value="SUBTILASE_SER"/>
    <property type="match status" value="1"/>
</dbReference>
<dbReference type="SUPFAM" id="SSF52743">
    <property type="entry name" value="Subtilisin-like"/>
    <property type="match status" value="1"/>
</dbReference>
<dbReference type="Pfam" id="PF00082">
    <property type="entry name" value="Peptidase_S8"/>
    <property type="match status" value="1"/>
</dbReference>
<comment type="similarity">
    <text evidence="1 6">Belongs to the peptidase S8 family.</text>
</comment>
<dbReference type="FunFam" id="3.40.50.200:FF:000014">
    <property type="entry name" value="Proteinase K"/>
    <property type="match status" value="1"/>
</dbReference>
<evidence type="ECO:0000256" key="2">
    <source>
        <dbReference type="ARBA" id="ARBA00022670"/>
    </source>
</evidence>
<keyword evidence="10" id="KW-1185">Reference proteome</keyword>
<dbReference type="PROSITE" id="PS51257">
    <property type="entry name" value="PROKAR_LIPOPROTEIN"/>
    <property type="match status" value="1"/>
</dbReference>